<name>A0A1F7I640_9BACT</name>
<comment type="caution">
    <text evidence="2">The sequence shown here is derived from an EMBL/GenBank/DDBJ whole genome shotgun (WGS) entry which is preliminary data.</text>
</comment>
<evidence type="ECO:0008006" key="4">
    <source>
        <dbReference type="Google" id="ProtNLM"/>
    </source>
</evidence>
<dbReference type="Proteomes" id="UP000178076">
    <property type="component" value="Unassembled WGS sequence"/>
</dbReference>
<feature type="transmembrane region" description="Helical" evidence="1">
    <location>
        <begin position="312"/>
        <end position="334"/>
    </location>
</feature>
<dbReference type="AlphaFoldDB" id="A0A1F7I640"/>
<protein>
    <recommendedName>
        <fullName evidence="4">Membrane protein 6-pyruvoyl-tetrahydropterin synthase-related domain-containing protein</fullName>
    </recommendedName>
</protein>
<sequence length="559" mass="62849">MKRSTLISLLIITTAVAALSWGSLIGTSKMFAFHDVTQAARVQDFTVNLLAGNIPPRIAPDFSFHMGYPVFNFYAPTAYWITALINIAGFSVAGAMKLSLFLGLLLAAIGVFLLLRLYVSEKASLTAAILFITSPLFPLEIFVRGNLAELWFLAFLPFTLFLMTFQDRNMDKWSFILLAISSLFLFTAHNALSLVALMVCALFLLMQKHKISVGSALILGILGGAYFVLPAIFELPLTYAHEVAQMTQYRDHFVCIRQLWSSPWGFGGSVPGCADGMSFMLGKAVVAFASLGIITLAWGFRERKRPLQLNTFLFFAIMGIVSTFLVTQYSAFLWEPLKVFQFPWRFLTFSVFGLSFASAYIFHILDTKKFGKYLLAVIVIVLLIKGKQYFISNPEGQLDAKVYDKTFSSQEYREQKAAFRIPEYLPKTANYKAWRSLENSNFDIRNVLSPLDNGSVNTLQQGLFTREAQTSSKIFLINIHYFPNWKIFINNKLYVPEKFDQLGRPLVRSKSPVTTVLVQYSQTQVQAAGNLISFTSLAVLLLTISSPLWHKMQRLSAKA</sequence>
<keyword evidence="1" id="KW-0472">Membrane</keyword>
<feature type="transmembrane region" description="Helical" evidence="1">
    <location>
        <begin position="213"/>
        <end position="233"/>
    </location>
</feature>
<accession>A0A1F7I640</accession>
<evidence type="ECO:0000313" key="2">
    <source>
        <dbReference type="EMBL" id="OGK38848.1"/>
    </source>
</evidence>
<gene>
    <name evidence="2" type="ORF">A3F32_00025</name>
</gene>
<feature type="transmembrane region" description="Helical" evidence="1">
    <location>
        <begin position="173"/>
        <end position="206"/>
    </location>
</feature>
<feature type="transmembrane region" description="Helical" evidence="1">
    <location>
        <begin position="531"/>
        <end position="549"/>
    </location>
</feature>
<evidence type="ECO:0000313" key="3">
    <source>
        <dbReference type="Proteomes" id="UP000178076"/>
    </source>
</evidence>
<feature type="transmembrane region" description="Helical" evidence="1">
    <location>
        <begin position="73"/>
        <end position="93"/>
    </location>
</feature>
<proteinExistence type="predicted"/>
<feature type="transmembrane region" description="Helical" evidence="1">
    <location>
        <begin position="346"/>
        <end position="366"/>
    </location>
</feature>
<reference evidence="2 3" key="1">
    <citation type="journal article" date="2016" name="Nat. Commun.">
        <title>Thousands of microbial genomes shed light on interconnected biogeochemical processes in an aquifer system.</title>
        <authorList>
            <person name="Anantharaman K."/>
            <person name="Brown C.T."/>
            <person name="Hug L.A."/>
            <person name="Sharon I."/>
            <person name="Castelle C.J."/>
            <person name="Probst A.J."/>
            <person name="Thomas B.C."/>
            <person name="Singh A."/>
            <person name="Wilkins M.J."/>
            <person name="Karaoz U."/>
            <person name="Brodie E.L."/>
            <person name="Williams K.H."/>
            <person name="Hubbard S.S."/>
            <person name="Banfield J.F."/>
        </authorList>
    </citation>
    <scope>NUCLEOTIDE SEQUENCE [LARGE SCALE GENOMIC DNA]</scope>
</reference>
<feature type="transmembrane region" description="Helical" evidence="1">
    <location>
        <begin position="279"/>
        <end position="300"/>
    </location>
</feature>
<feature type="transmembrane region" description="Helical" evidence="1">
    <location>
        <begin position="373"/>
        <end position="391"/>
    </location>
</feature>
<organism evidence="2 3">
    <name type="scientific">Candidatus Roizmanbacteria bacterium RIFCSPHIGHO2_12_FULL_42_10</name>
    <dbReference type="NCBI Taxonomy" id="1802053"/>
    <lineage>
        <taxon>Bacteria</taxon>
        <taxon>Candidatus Roizmaniibacteriota</taxon>
    </lineage>
</organism>
<keyword evidence="1" id="KW-0812">Transmembrane</keyword>
<feature type="transmembrane region" description="Helical" evidence="1">
    <location>
        <begin position="125"/>
        <end position="143"/>
    </location>
</feature>
<keyword evidence="1" id="KW-1133">Transmembrane helix</keyword>
<feature type="transmembrane region" description="Helical" evidence="1">
    <location>
        <begin position="100"/>
        <end position="119"/>
    </location>
</feature>
<dbReference type="EMBL" id="MGAD01000005">
    <property type="protein sequence ID" value="OGK38848.1"/>
    <property type="molecule type" value="Genomic_DNA"/>
</dbReference>
<feature type="transmembrane region" description="Helical" evidence="1">
    <location>
        <begin position="150"/>
        <end position="167"/>
    </location>
</feature>
<evidence type="ECO:0000256" key="1">
    <source>
        <dbReference type="SAM" id="Phobius"/>
    </source>
</evidence>